<proteinExistence type="predicted"/>
<name>A0A8S5L3K0_9VIRU</name>
<keyword evidence="2" id="KW-1185">Reference proteome</keyword>
<evidence type="ECO:0000313" key="1">
    <source>
        <dbReference type="EMBL" id="DAD52264.1"/>
    </source>
</evidence>
<gene>
    <name evidence="1" type="primary">SRR6960799_3_1</name>
</gene>
<dbReference type="RefSeq" id="YP_010770150.1">
    <property type="nucleotide sequence ID" value="NC_074179.1"/>
</dbReference>
<organism evidence="1 2">
    <name type="scientific">ssRNA phage SRR6960799_3</name>
    <dbReference type="NCBI Taxonomy" id="2786587"/>
    <lineage>
        <taxon>Viruses</taxon>
        <taxon>Riboviria</taxon>
        <taxon>Orthornavirae</taxon>
        <taxon>Lenarviricota</taxon>
        <taxon>Leviviricetes</taxon>
        <taxon>Timlovirales</taxon>
        <taxon>Blumeviridae</taxon>
        <taxon>Dehgumevirus</taxon>
        <taxon>Dehgumevirus asiovivens</taxon>
    </lineage>
</organism>
<dbReference type="EMBL" id="BK014052">
    <property type="protein sequence ID" value="DAD52264.1"/>
    <property type="molecule type" value="Genomic_RNA"/>
</dbReference>
<dbReference type="KEGG" id="vg:80399380"/>
<evidence type="ECO:0000313" key="2">
    <source>
        <dbReference type="Proteomes" id="UP000683137"/>
    </source>
</evidence>
<dbReference type="GeneID" id="80399380"/>
<dbReference type="Proteomes" id="UP000683137">
    <property type="component" value="Segment"/>
</dbReference>
<sequence length="577" mass="67230">ASPILSSLRMETTTLRQPKPRPRKRISVRCIPSGGQYQLIMLTGIHGNILPHFPKHYPMLGPFLYDVTNQRITVFSYRRFEVSKLIEDEDSVHYVVDKRRKRRKKRWWGYEYSYSTSEENDLIHNVAYGDLHTFDGTYIRYDDIDDEASYPEGEVKWTSHLSRLLAMTQGGQLLDHAITYALGTSQPYDYFIPIYTTDRFKQIVSLSGDNAEHAEWIDGTYIVANYLLDRTMTLTPELPYIINKNVDGTFSLKWHIRSFEGGNVVADCYDTWFHHAIAISPIMVSLADYGSETFTGYDLLKSRIQEQLDSVVDVIPKHHQFKACLDAVDGIRTTQINGISFMKELTEIKTLFEPFIEMLVERKWLSPKAWAGILLSIRYGWKLSIQDWIELYQKLKHIALTYKGIEEYGKFRNSLRTCYGTYKEETELPFGTVQSRSNCRVVLRWELPINGKLDAVMKLVEDMGLRLTASNVWDMIPFSFVVDWFTGIGATFQAWDFNLELDRLRLRERVSSLRNRVATSDIEYFDDFGLVGRIHFDTYNRSISNEFPEISYERDSPSFRKHTWEIFLLFVANGRGD</sequence>
<reference evidence="1" key="1">
    <citation type="submission" date="2020-09" db="EMBL/GenBank/DDBJ databases">
        <title>Leviviricetes taxonomy.</title>
        <authorList>
            <person name="Stockdale S.R."/>
            <person name="Callanan J."/>
            <person name="Adriaenssens E.M."/>
            <person name="Kuhn J.H."/>
            <person name="Rumnieks J."/>
            <person name="Shkoporov A."/>
            <person name="Draper L.A."/>
            <person name="Ross P."/>
            <person name="Hill C."/>
        </authorList>
    </citation>
    <scope>NUCLEOTIDE SEQUENCE</scope>
</reference>
<protein>
    <submittedName>
        <fullName evidence="1">Maturation protein</fullName>
    </submittedName>
</protein>
<accession>A0A8S5L3K0</accession>
<feature type="non-terminal residue" evidence="1">
    <location>
        <position position="1"/>
    </location>
</feature>